<dbReference type="HAMAP" id="MF_01547">
    <property type="entry name" value="RNA_methyltr_E"/>
    <property type="match status" value="1"/>
</dbReference>
<organism evidence="9 10">
    <name type="scientific">Amanita thiersii Skay4041</name>
    <dbReference type="NCBI Taxonomy" id="703135"/>
    <lineage>
        <taxon>Eukaryota</taxon>
        <taxon>Fungi</taxon>
        <taxon>Dikarya</taxon>
        <taxon>Basidiomycota</taxon>
        <taxon>Agaricomycotina</taxon>
        <taxon>Agaricomycetes</taxon>
        <taxon>Agaricomycetidae</taxon>
        <taxon>Agaricales</taxon>
        <taxon>Pluteineae</taxon>
        <taxon>Amanitaceae</taxon>
        <taxon>Amanita</taxon>
    </lineage>
</organism>
<reference evidence="9 10" key="1">
    <citation type="submission" date="2014-02" db="EMBL/GenBank/DDBJ databases">
        <title>Transposable element dynamics among asymbiotic and ectomycorrhizal Amanita fungi.</title>
        <authorList>
            <consortium name="DOE Joint Genome Institute"/>
            <person name="Hess J."/>
            <person name="Skrede I."/>
            <person name="Wolfe B."/>
            <person name="LaButti K."/>
            <person name="Ohm R.A."/>
            <person name="Grigoriev I.V."/>
            <person name="Pringle A."/>
        </authorList>
    </citation>
    <scope>NUCLEOTIDE SEQUENCE [LARGE SCALE GENOMIC DNA]</scope>
    <source>
        <strain evidence="9 10">SKay4041</strain>
    </source>
</reference>
<evidence type="ECO:0000256" key="2">
    <source>
        <dbReference type="ARBA" id="ARBA00022552"/>
    </source>
</evidence>
<dbReference type="InterPro" id="IPR002877">
    <property type="entry name" value="RNA_MeTrfase_FtsJ_dom"/>
</dbReference>
<keyword evidence="3" id="KW-0489">Methyltransferase</keyword>
<evidence type="ECO:0000256" key="7">
    <source>
        <dbReference type="PIRSR" id="PIRSR005461-1"/>
    </source>
</evidence>
<dbReference type="Gene3D" id="3.40.50.150">
    <property type="entry name" value="Vaccinia Virus protein VP39"/>
    <property type="match status" value="1"/>
</dbReference>
<feature type="active site" description="Proton acceptor" evidence="7">
    <location>
        <position position="223"/>
    </location>
</feature>
<evidence type="ECO:0000256" key="3">
    <source>
        <dbReference type="ARBA" id="ARBA00022603"/>
    </source>
</evidence>
<dbReference type="InterPro" id="IPR029063">
    <property type="entry name" value="SAM-dependent_MTases_sf"/>
</dbReference>
<accession>A0A2A9NEW1</accession>
<evidence type="ECO:0000259" key="8">
    <source>
        <dbReference type="Pfam" id="PF01728"/>
    </source>
</evidence>
<evidence type="ECO:0000256" key="4">
    <source>
        <dbReference type="ARBA" id="ARBA00022679"/>
    </source>
</evidence>
<dbReference type="InterPro" id="IPR015507">
    <property type="entry name" value="rRNA-MeTfrase_E"/>
</dbReference>
<dbReference type="PANTHER" id="PTHR10920:SF18">
    <property type="entry name" value="RRNA METHYLTRANSFERASE 2, MITOCHONDRIAL"/>
    <property type="match status" value="1"/>
</dbReference>
<protein>
    <recommendedName>
        <fullName evidence="6">rRNA methyltransferase 2, mitochondrial</fullName>
    </recommendedName>
</protein>
<name>A0A2A9NEW1_9AGAR</name>
<evidence type="ECO:0000256" key="6">
    <source>
        <dbReference type="ARBA" id="ARBA00041184"/>
    </source>
</evidence>
<dbReference type="PANTHER" id="PTHR10920">
    <property type="entry name" value="RIBOSOMAL RNA METHYLTRANSFERASE"/>
    <property type="match status" value="1"/>
</dbReference>
<dbReference type="AlphaFoldDB" id="A0A2A9NEW1"/>
<dbReference type="SUPFAM" id="SSF53335">
    <property type="entry name" value="S-adenosyl-L-methionine-dependent methyltransferases"/>
    <property type="match status" value="1"/>
</dbReference>
<evidence type="ECO:0000313" key="9">
    <source>
        <dbReference type="EMBL" id="PFH47864.1"/>
    </source>
</evidence>
<keyword evidence="4" id="KW-0808">Transferase</keyword>
<dbReference type="OrthoDB" id="20105at2759"/>
<feature type="domain" description="Ribosomal RNA methyltransferase FtsJ" evidence="8">
    <location>
        <begin position="38"/>
        <end position="266"/>
    </location>
</feature>
<gene>
    <name evidence="9" type="ORF">AMATHDRAFT_151102</name>
</gene>
<dbReference type="Proteomes" id="UP000242287">
    <property type="component" value="Unassembled WGS sequence"/>
</dbReference>
<keyword evidence="2" id="KW-0698">rRNA processing</keyword>
<evidence type="ECO:0000256" key="1">
    <source>
        <dbReference type="ARBA" id="ARBA00009258"/>
    </source>
</evidence>
<keyword evidence="10" id="KW-1185">Reference proteome</keyword>
<dbReference type="STRING" id="703135.A0A2A9NEW1"/>
<evidence type="ECO:0000313" key="10">
    <source>
        <dbReference type="Proteomes" id="UP000242287"/>
    </source>
</evidence>
<comment type="similarity">
    <text evidence="1">Belongs to the class I-like SAM-binding methyltransferase superfamily. RNA methyltransferase RlmE family.</text>
</comment>
<proteinExistence type="inferred from homology"/>
<keyword evidence="5 7" id="KW-0949">S-adenosyl-L-methionine</keyword>
<sequence>MLFRPSRVALSKQKSSSWIARQQRDPYVKQRVLHPIHYRSRSAFKLLEIHNQFGRFLTQPDVRAVVDLGAAPGGWSQVVAGMFGYLHDADDTVEQEDTFDPLNIDDYDIHLTGNDSQGLAKRTVVAVDLLRMEPIPGVDFLQADFLSPQTGNAIQQMLQRAEAGSDGKVDVILSDMAANASGNDTRDIESSLRICNAVFEFSQRHLRSAESVGRRNGGVLLMKHFVDPSLQQFRRECLEPAFNDVRYVKPQSSRSESREGFFLCRGWRGLTI</sequence>
<dbReference type="Pfam" id="PF01728">
    <property type="entry name" value="FtsJ"/>
    <property type="match status" value="1"/>
</dbReference>
<dbReference type="PIRSF" id="PIRSF005461">
    <property type="entry name" value="23S_rRNA_mtase"/>
    <property type="match status" value="1"/>
</dbReference>
<dbReference type="GO" id="GO:0005739">
    <property type="term" value="C:mitochondrion"/>
    <property type="evidence" value="ECO:0007669"/>
    <property type="project" value="TreeGrafter"/>
</dbReference>
<dbReference type="GO" id="GO:0008650">
    <property type="term" value="F:rRNA (uridine-2'-O-)-methyltransferase activity"/>
    <property type="evidence" value="ECO:0007669"/>
    <property type="project" value="TreeGrafter"/>
</dbReference>
<dbReference type="EMBL" id="KZ302087">
    <property type="protein sequence ID" value="PFH47864.1"/>
    <property type="molecule type" value="Genomic_DNA"/>
</dbReference>
<evidence type="ECO:0000256" key="5">
    <source>
        <dbReference type="ARBA" id="ARBA00022691"/>
    </source>
</evidence>
<dbReference type="InterPro" id="IPR050082">
    <property type="entry name" value="RNA_methyltr_RlmE"/>
</dbReference>